<name>A0A9D1T0T2_9FIRM</name>
<gene>
    <name evidence="3" type="ORF">IAC74_05500</name>
</gene>
<dbReference type="Gene3D" id="2.60.40.1180">
    <property type="entry name" value="Golgi alpha-mannosidase II"/>
    <property type="match status" value="1"/>
</dbReference>
<dbReference type="InterPro" id="IPR013780">
    <property type="entry name" value="Glyco_hydro_b"/>
</dbReference>
<proteinExistence type="predicted"/>
<dbReference type="SUPFAM" id="SSF51445">
    <property type="entry name" value="(Trans)glycosidases"/>
    <property type="match status" value="1"/>
</dbReference>
<feature type="non-terminal residue" evidence="3">
    <location>
        <position position="1"/>
    </location>
</feature>
<dbReference type="Proteomes" id="UP000886743">
    <property type="component" value="Unassembled WGS sequence"/>
</dbReference>
<dbReference type="InterPro" id="IPR017853">
    <property type="entry name" value="GH"/>
</dbReference>
<accession>A0A9D1T0T2</accession>
<evidence type="ECO:0000256" key="1">
    <source>
        <dbReference type="SAM" id="MobiDB-lite"/>
    </source>
</evidence>
<dbReference type="PANTHER" id="PTHR43651">
    <property type="entry name" value="1,4-ALPHA-GLUCAN-BRANCHING ENZYME"/>
    <property type="match status" value="1"/>
</dbReference>
<comment type="caution">
    <text evidence="3">The sequence shown here is derived from an EMBL/GenBank/DDBJ whole genome shotgun (WGS) entry which is preliminary data.</text>
</comment>
<dbReference type="Gene3D" id="3.20.20.80">
    <property type="entry name" value="Glycosidases"/>
    <property type="match status" value="1"/>
</dbReference>
<evidence type="ECO:0000313" key="4">
    <source>
        <dbReference type="Proteomes" id="UP000886743"/>
    </source>
</evidence>
<dbReference type="Pfam" id="PF02806">
    <property type="entry name" value="Alpha-amylase_C"/>
    <property type="match status" value="1"/>
</dbReference>
<dbReference type="GO" id="GO:0005978">
    <property type="term" value="P:glycogen biosynthetic process"/>
    <property type="evidence" value="ECO:0007669"/>
    <property type="project" value="TreeGrafter"/>
</dbReference>
<evidence type="ECO:0000313" key="3">
    <source>
        <dbReference type="EMBL" id="HIV03011.1"/>
    </source>
</evidence>
<dbReference type="PANTHER" id="PTHR43651:SF3">
    <property type="entry name" value="1,4-ALPHA-GLUCAN-BRANCHING ENZYME"/>
    <property type="match status" value="1"/>
</dbReference>
<feature type="compositionally biased region" description="Basic and acidic residues" evidence="1">
    <location>
        <begin position="253"/>
        <end position="264"/>
    </location>
</feature>
<reference evidence="3" key="2">
    <citation type="journal article" date="2021" name="PeerJ">
        <title>Extensive microbial diversity within the chicken gut microbiome revealed by metagenomics and culture.</title>
        <authorList>
            <person name="Gilroy R."/>
            <person name="Ravi A."/>
            <person name="Getino M."/>
            <person name="Pursley I."/>
            <person name="Horton D.L."/>
            <person name="Alikhan N.F."/>
            <person name="Baker D."/>
            <person name="Gharbi K."/>
            <person name="Hall N."/>
            <person name="Watson M."/>
            <person name="Adriaenssens E.M."/>
            <person name="Foster-Nyarko E."/>
            <person name="Jarju S."/>
            <person name="Secka A."/>
            <person name="Antonio M."/>
            <person name="Oren A."/>
            <person name="Chaudhuri R.R."/>
            <person name="La Ragione R."/>
            <person name="Hildebrand F."/>
            <person name="Pallen M.J."/>
        </authorList>
    </citation>
    <scope>NUCLEOTIDE SEQUENCE</scope>
    <source>
        <strain evidence="3">4920</strain>
    </source>
</reference>
<dbReference type="SUPFAM" id="SSF51011">
    <property type="entry name" value="Glycosyl hydrolase domain"/>
    <property type="match status" value="1"/>
</dbReference>
<feature type="region of interest" description="Disordered" evidence="1">
    <location>
        <begin position="244"/>
        <end position="264"/>
    </location>
</feature>
<dbReference type="GO" id="GO:0043169">
    <property type="term" value="F:cation binding"/>
    <property type="evidence" value="ECO:0007669"/>
    <property type="project" value="InterPro"/>
</dbReference>
<organism evidence="3 4">
    <name type="scientific">Candidatus Aphodoplasma excrementigallinarum</name>
    <dbReference type="NCBI Taxonomy" id="2840673"/>
    <lineage>
        <taxon>Bacteria</taxon>
        <taxon>Bacillati</taxon>
        <taxon>Bacillota</taxon>
        <taxon>Clostridia</taxon>
        <taxon>Eubacteriales</taxon>
        <taxon>Candidatus Aphodoplasma</taxon>
    </lineage>
</organism>
<sequence>WNMGWMNDTLRYMSMDPYFRKYNHNLLTFLMFYAFSENYILPLSHDEVVHGKRSLIDKMYGTYDEKFAQLKQYYAYAIAHPGKKLLFMGGEFGQFLEWRPSEELDWMLLDYESHNNLHKFVRNLNHFYLENKALWQIEDSWDGFTWINANDENNSVISFIRRGKAKGSEVIVVCNFTPVRRDSYVIGVPSGGEYVIALSSDDKRFGGASKTGTVVKARKKGFEEFKYSLELELAPLTTIYLKKKPRPKKKTDSKKAAEKSGKAE</sequence>
<dbReference type="GO" id="GO:0005829">
    <property type="term" value="C:cytosol"/>
    <property type="evidence" value="ECO:0007669"/>
    <property type="project" value="TreeGrafter"/>
</dbReference>
<dbReference type="FunFam" id="2.60.40.1180:FF:000002">
    <property type="entry name" value="1,4-alpha-glucan branching enzyme GlgB"/>
    <property type="match status" value="1"/>
</dbReference>
<dbReference type="AlphaFoldDB" id="A0A9D1T0T2"/>
<feature type="domain" description="Alpha-amylase/branching enzyme C-terminal all beta" evidence="2">
    <location>
        <begin position="146"/>
        <end position="243"/>
    </location>
</feature>
<evidence type="ECO:0000259" key="2">
    <source>
        <dbReference type="Pfam" id="PF02806"/>
    </source>
</evidence>
<dbReference type="EMBL" id="DVOF01000159">
    <property type="protein sequence ID" value="HIV03011.1"/>
    <property type="molecule type" value="Genomic_DNA"/>
</dbReference>
<reference evidence="3" key="1">
    <citation type="submission" date="2020-10" db="EMBL/GenBank/DDBJ databases">
        <authorList>
            <person name="Gilroy R."/>
        </authorList>
    </citation>
    <scope>NUCLEOTIDE SEQUENCE</scope>
    <source>
        <strain evidence="3">4920</strain>
    </source>
</reference>
<dbReference type="GO" id="GO:0003844">
    <property type="term" value="F:1,4-alpha-glucan branching enzyme activity"/>
    <property type="evidence" value="ECO:0007669"/>
    <property type="project" value="TreeGrafter"/>
</dbReference>
<dbReference type="InterPro" id="IPR006048">
    <property type="entry name" value="A-amylase/branching_C"/>
</dbReference>
<protein>
    <submittedName>
        <fullName evidence="3">Alpha amylase C-terminal domain-containing protein</fullName>
    </submittedName>
</protein>